<keyword evidence="5" id="KW-1185">Reference proteome</keyword>
<dbReference type="OrthoDB" id="2935370at2"/>
<gene>
    <name evidence="2" type="ORF">AB447_224815</name>
    <name evidence="3" type="ORF">P8828_25750</name>
</gene>
<dbReference type="AlphaFoldDB" id="A0A0T6BIF3"/>
<proteinExistence type="predicted"/>
<dbReference type="RefSeq" id="WP_048356535.1">
    <property type="nucleotide sequence ID" value="NZ_JAQCPU010000026.1"/>
</dbReference>
<dbReference type="EMBL" id="LECW02000077">
    <property type="protein sequence ID" value="KRT87820.1"/>
    <property type="molecule type" value="Genomic_DNA"/>
</dbReference>
<accession>A0A0T6BIF3</accession>
<dbReference type="Proteomes" id="UP001341297">
    <property type="component" value="Unassembled WGS sequence"/>
</dbReference>
<protein>
    <submittedName>
        <fullName evidence="2">Uncharacterized protein</fullName>
    </submittedName>
</protein>
<organism evidence="2 4">
    <name type="scientific">Bacillus glycinifermentans</name>
    <dbReference type="NCBI Taxonomy" id="1664069"/>
    <lineage>
        <taxon>Bacteria</taxon>
        <taxon>Bacillati</taxon>
        <taxon>Bacillota</taxon>
        <taxon>Bacilli</taxon>
        <taxon>Bacillales</taxon>
        <taxon>Bacillaceae</taxon>
        <taxon>Bacillus</taxon>
    </lineage>
</organism>
<dbReference type="EMBL" id="JARRTL010000092">
    <property type="protein sequence ID" value="MEC0488135.1"/>
    <property type="molecule type" value="Genomic_DNA"/>
</dbReference>
<name>A0A0T6BIF3_9BACI</name>
<feature type="coiled-coil region" evidence="1">
    <location>
        <begin position="95"/>
        <end position="136"/>
    </location>
</feature>
<evidence type="ECO:0000313" key="5">
    <source>
        <dbReference type="Proteomes" id="UP001341297"/>
    </source>
</evidence>
<sequence length="174" mass="19728">MKHYEVTKHAVDRTVERLGIKREHAKGHLLNLMQTAYYVGQQSNANGRITKIFDHINSRTRLLVNDSAIVTVYPMADPLDATSNELPDEMKTALRRKANAMIRRIKRERRALNVQLAEKNLEIAQLELNRAKARSNKVIASIDEKISVLKSEHGELASKLSELTEKEKGVAAYV</sequence>
<dbReference type="Proteomes" id="UP000036168">
    <property type="component" value="Unassembled WGS sequence"/>
</dbReference>
<evidence type="ECO:0000313" key="4">
    <source>
        <dbReference type="Proteomes" id="UP000036168"/>
    </source>
</evidence>
<evidence type="ECO:0000313" key="3">
    <source>
        <dbReference type="EMBL" id="MEC0488135.1"/>
    </source>
</evidence>
<comment type="caution">
    <text evidence="2">The sequence shown here is derived from an EMBL/GenBank/DDBJ whole genome shotgun (WGS) entry which is preliminary data.</text>
</comment>
<keyword evidence="1" id="KW-0175">Coiled coil</keyword>
<evidence type="ECO:0000256" key="1">
    <source>
        <dbReference type="SAM" id="Coils"/>
    </source>
</evidence>
<reference evidence="3 5" key="3">
    <citation type="submission" date="2023-03" db="EMBL/GenBank/DDBJ databases">
        <title>Agriculturally important microbes genome sequencing.</title>
        <authorList>
            <person name="Dunlap C."/>
        </authorList>
    </citation>
    <scope>NUCLEOTIDE SEQUENCE [LARGE SCALE GENOMIC DNA]</scope>
    <source>
        <strain evidence="3 5">CBP-3203</strain>
    </source>
</reference>
<reference evidence="2 4" key="1">
    <citation type="journal article" date="2015" name="Int. J. Syst. Evol. Microbiol.">
        <title>Bacillus glycinifermentans sp. nov., isolated from fermented soybean paste.</title>
        <authorList>
            <person name="Kim S.J."/>
            <person name="Dunlap C.A."/>
            <person name="Kwon S.W."/>
            <person name="Rooney A.P."/>
        </authorList>
    </citation>
    <scope>NUCLEOTIDE SEQUENCE [LARGE SCALE GENOMIC DNA]</scope>
    <source>
        <strain evidence="2 4">GO-13</strain>
    </source>
</reference>
<reference evidence="2" key="2">
    <citation type="submission" date="2015-10" db="EMBL/GenBank/DDBJ databases">
        <authorList>
            <person name="Gilbert D.G."/>
        </authorList>
    </citation>
    <scope>NUCLEOTIDE SEQUENCE</scope>
    <source>
        <strain evidence="2">GO-13</strain>
    </source>
</reference>
<evidence type="ECO:0000313" key="2">
    <source>
        <dbReference type="EMBL" id="KRT87820.1"/>
    </source>
</evidence>